<accession>A0A401TNJ7</accession>
<comment type="caution">
    <text evidence="2">The sequence shown here is derived from an EMBL/GenBank/DDBJ whole genome shotgun (WGS) entry which is preliminary data.</text>
</comment>
<protein>
    <submittedName>
        <fullName evidence="2">Uncharacterized protein</fullName>
    </submittedName>
</protein>
<sequence length="114" mass="12391">MFGDLAPQGLVTSSLKRALRNLVRSVSLSPCRFRVPLDDPPSLSLPRALGRGGKRRERQESVRLAEEHVRGERPRGMLGTGEEGEPGGLEGGRRSIDSTHRREPGGQNGEGDHS</sequence>
<feature type="compositionally biased region" description="Gly residues" evidence="1">
    <location>
        <begin position="78"/>
        <end position="90"/>
    </location>
</feature>
<gene>
    <name evidence="2" type="ORF">chiPu_0028167</name>
</gene>
<dbReference type="Proteomes" id="UP000287033">
    <property type="component" value="Unassembled WGS sequence"/>
</dbReference>
<feature type="region of interest" description="Disordered" evidence="1">
    <location>
        <begin position="36"/>
        <end position="114"/>
    </location>
</feature>
<keyword evidence="3" id="KW-1185">Reference proteome</keyword>
<evidence type="ECO:0000256" key="1">
    <source>
        <dbReference type="SAM" id="MobiDB-lite"/>
    </source>
</evidence>
<dbReference type="AlphaFoldDB" id="A0A401TNJ7"/>
<feature type="compositionally biased region" description="Basic and acidic residues" evidence="1">
    <location>
        <begin position="91"/>
        <end position="114"/>
    </location>
</feature>
<evidence type="ECO:0000313" key="3">
    <source>
        <dbReference type="Proteomes" id="UP000287033"/>
    </source>
</evidence>
<dbReference type="EMBL" id="BEZZ01124814">
    <property type="protein sequence ID" value="GCC44251.1"/>
    <property type="molecule type" value="Genomic_DNA"/>
</dbReference>
<organism evidence="2 3">
    <name type="scientific">Chiloscyllium punctatum</name>
    <name type="common">Brownbanded bambooshark</name>
    <name type="synonym">Hemiscyllium punctatum</name>
    <dbReference type="NCBI Taxonomy" id="137246"/>
    <lineage>
        <taxon>Eukaryota</taxon>
        <taxon>Metazoa</taxon>
        <taxon>Chordata</taxon>
        <taxon>Craniata</taxon>
        <taxon>Vertebrata</taxon>
        <taxon>Chondrichthyes</taxon>
        <taxon>Elasmobranchii</taxon>
        <taxon>Galeomorphii</taxon>
        <taxon>Galeoidea</taxon>
        <taxon>Orectolobiformes</taxon>
        <taxon>Hemiscylliidae</taxon>
        <taxon>Chiloscyllium</taxon>
    </lineage>
</organism>
<name>A0A401TNJ7_CHIPU</name>
<proteinExistence type="predicted"/>
<evidence type="ECO:0000313" key="2">
    <source>
        <dbReference type="EMBL" id="GCC44251.1"/>
    </source>
</evidence>
<reference evidence="2 3" key="1">
    <citation type="journal article" date="2018" name="Nat. Ecol. Evol.">
        <title>Shark genomes provide insights into elasmobranch evolution and the origin of vertebrates.</title>
        <authorList>
            <person name="Hara Y"/>
            <person name="Yamaguchi K"/>
            <person name="Onimaru K"/>
            <person name="Kadota M"/>
            <person name="Koyanagi M"/>
            <person name="Keeley SD"/>
            <person name="Tatsumi K"/>
            <person name="Tanaka K"/>
            <person name="Motone F"/>
            <person name="Kageyama Y"/>
            <person name="Nozu R"/>
            <person name="Adachi N"/>
            <person name="Nishimura O"/>
            <person name="Nakagawa R"/>
            <person name="Tanegashima C"/>
            <person name="Kiyatake I"/>
            <person name="Matsumoto R"/>
            <person name="Murakumo K"/>
            <person name="Nishida K"/>
            <person name="Terakita A"/>
            <person name="Kuratani S"/>
            <person name="Sato K"/>
            <person name="Hyodo S Kuraku.S."/>
        </authorList>
    </citation>
    <scope>NUCLEOTIDE SEQUENCE [LARGE SCALE GENOMIC DNA]</scope>
</reference>
<feature type="compositionally biased region" description="Basic and acidic residues" evidence="1">
    <location>
        <begin position="57"/>
        <end position="75"/>
    </location>
</feature>